<evidence type="ECO:0000259" key="1">
    <source>
        <dbReference type="PROSITE" id="PS50097"/>
    </source>
</evidence>
<dbReference type="InterPro" id="IPR000210">
    <property type="entry name" value="BTB/POZ_dom"/>
</dbReference>
<dbReference type="SUPFAM" id="SSF54695">
    <property type="entry name" value="POZ domain"/>
    <property type="match status" value="1"/>
</dbReference>
<feature type="domain" description="BTB" evidence="1">
    <location>
        <begin position="30"/>
        <end position="97"/>
    </location>
</feature>
<dbReference type="InterPro" id="IPR011333">
    <property type="entry name" value="SKP1/BTB/POZ_sf"/>
</dbReference>
<dbReference type="CDD" id="cd18494">
    <property type="entry name" value="BACK_BTBD19"/>
    <property type="match status" value="1"/>
</dbReference>
<reference evidence="3" key="1">
    <citation type="submission" date="2025-08" db="UniProtKB">
        <authorList>
            <consortium name="RefSeq"/>
        </authorList>
    </citation>
    <scope>IDENTIFICATION</scope>
</reference>
<dbReference type="SMART" id="SM00225">
    <property type="entry name" value="BTB"/>
    <property type="match status" value="1"/>
</dbReference>
<sequence>MASSCSTRLLGDSAAFAAALRTLINNPEFSDVTFLVGKEQQEVFAHRCLLSSRCPAFHAMLSHPQERQTPLILSHVQPEVFLAVIEYLYTNSITLNNLIALEVLTSSVEYGLDDLRKLCIEFIKDTLSVEQVCEAFQAAVAYEQEDFQKYCLGFIENCTQEVVKTRGFLELSDLAVQTMLQSNCLTIDEAKLVQAVREWAHVGSAVLGKSVKDVARPVVAGLRLALLSPSELTTLEEQNRKDQMIPVESLAEAWKTHALWKGRSVRSTLCRRRCGTLPREHHRRLDPQHKSAL</sequence>
<dbReference type="Proteomes" id="UP001652642">
    <property type="component" value="Chromosome 4"/>
</dbReference>
<dbReference type="Gene3D" id="1.25.40.420">
    <property type="match status" value="1"/>
</dbReference>
<dbReference type="GeneID" id="110073765"/>
<dbReference type="InterPro" id="IPR011705">
    <property type="entry name" value="BACK"/>
</dbReference>
<protein>
    <submittedName>
        <fullName evidence="3">BTB/POZ domain-containing protein 19 isoform X1</fullName>
    </submittedName>
</protein>
<accession>A0ABM5G7N1</accession>
<evidence type="ECO:0000313" key="3">
    <source>
        <dbReference type="RefSeq" id="XP_072853661.1"/>
    </source>
</evidence>
<dbReference type="InterPro" id="IPR042846">
    <property type="entry name" value="BTBD19"/>
</dbReference>
<gene>
    <name evidence="3" type="primary">BTBD19</name>
</gene>
<organism evidence="2 3">
    <name type="scientific">Pogona vitticeps</name>
    <name type="common">central bearded dragon</name>
    <dbReference type="NCBI Taxonomy" id="103695"/>
    <lineage>
        <taxon>Eukaryota</taxon>
        <taxon>Metazoa</taxon>
        <taxon>Chordata</taxon>
        <taxon>Craniata</taxon>
        <taxon>Vertebrata</taxon>
        <taxon>Euteleostomi</taxon>
        <taxon>Lepidosauria</taxon>
        <taxon>Squamata</taxon>
        <taxon>Bifurcata</taxon>
        <taxon>Unidentata</taxon>
        <taxon>Episquamata</taxon>
        <taxon>Toxicofera</taxon>
        <taxon>Iguania</taxon>
        <taxon>Acrodonta</taxon>
        <taxon>Agamidae</taxon>
        <taxon>Amphibolurinae</taxon>
        <taxon>Pogona</taxon>
    </lineage>
</organism>
<dbReference type="Pfam" id="PF07707">
    <property type="entry name" value="BACK"/>
    <property type="match status" value="1"/>
</dbReference>
<dbReference type="Pfam" id="PF00651">
    <property type="entry name" value="BTB"/>
    <property type="match status" value="1"/>
</dbReference>
<keyword evidence="2" id="KW-1185">Reference proteome</keyword>
<dbReference type="PROSITE" id="PS50097">
    <property type="entry name" value="BTB"/>
    <property type="match status" value="1"/>
</dbReference>
<proteinExistence type="predicted"/>
<evidence type="ECO:0000313" key="2">
    <source>
        <dbReference type="Proteomes" id="UP001652642"/>
    </source>
</evidence>
<dbReference type="Gene3D" id="3.30.710.10">
    <property type="entry name" value="Potassium Channel Kv1.1, Chain A"/>
    <property type="match status" value="1"/>
</dbReference>
<dbReference type="RefSeq" id="XP_072853661.1">
    <property type="nucleotide sequence ID" value="XM_072997560.1"/>
</dbReference>
<dbReference type="PANTHER" id="PTHR46965">
    <property type="entry name" value="BTB/POZ DOMAIN-CONTAINING PROTEIN 19"/>
    <property type="match status" value="1"/>
</dbReference>
<name>A0ABM5G7N1_9SAUR</name>
<dbReference type="CDD" id="cd18294">
    <property type="entry name" value="BTB_POZ_BTBD19"/>
    <property type="match status" value="1"/>
</dbReference>
<dbReference type="PANTHER" id="PTHR46965:SF1">
    <property type="entry name" value="BTB_POZ DOMAIN-CONTAINING PROTEIN 19"/>
    <property type="match status" value="1"/>
</dbReference>